<dbReference type="EMBL" id="JARKNE010000005">
    <property type="protein sequence ID" value="KAK5832684.1"/>
    <property type="molecule type" value="Genomic_DNA"/>
</dbReference>
<feature type="region of interest" description="Disordered" evidence="1">
    <location>
        <begin position="82"/>
        <end position="101"/>
    </location>
</feature>
<dbReference type="PANTHER" id="PTHR47652:SF3">
    <property type="entry name" value="MITOCHONDRIAL IMPORT INNER MEMBRANE TRANSLOCASE SUBUNIT TIM44"/>
    <property type="match status" value="1"/>
</dbReference>
<evidence type="ECO:0000256" key="1">
    <source>
        <dbReference type="SAM" id="MobiDB-lite"/>
    </source>
</evidence>
<feature type="region of interest" description="Disordered" evidence="1">
    <location>
        <begin position="32"/>
        <end position="64"/>
    </location>
</feature>
<keyword evidence="2" id="KW-0732">Signal</keyword>
<dbReference type="PANTHER" id="PTHR47652">
    <property type="entry name" value="MITOCHONDRIAL IMPORT INNER MEMBRANE TRANSLOCASE SUBUNIT TIM44"/>
    <property type="match status" value="1"/>
</dbReference>
<gene>
    <name evidence="3" type="ORF">PVK06_016487</name>
</gene>
<evidence type="ECO:0000313" key="4">
    <source>
        <dbReference type="Proteomes" id="UP001358586"/>
    </source>
</evidence>
<feature type="signal peptide" evidence="2">
    <location>
        <begin position="1"/>
        <end position="16"/>
    </location>
</feature>
<protein>
    <submittedName>
        <fullName evidence="3">Uncharacterized protein</fullName>
    </submittedName>
</protein>
<comment type="caution">
    <text evidence="3">The sequence shown here is derived from an EMBL/GenBank/DDBJ whole genome shotgun (WGS) entry which is preliminary data.</text>
</comment>
<feature type="chain" id="PRO_5046189127" evidence="2">
    <location>
        <begin position="17"/>
        <end position="132"/>
    </location>
</feature>
<evidence type="ECO:0000256" key="2">
    <source>
        <dbReference type="SAM" id="SignalP"/>
    </source>
</evidence>
<proteinExistence type="predicted"/>
<organism evidence="3 4">
    <name type="scientific">Gossypium arboreum</name>
    <name type="common">Tree cotton</name>
    <name type="synonym">Gossypium nanking</name>
    <dbReference type="NCBI Taxonomy" id="29729"/>
    <lineage>
        <taxon>Eukaryota</taxon>
        <taxon>Viridiplantae</taxon>
        <taxon>Streptophyta</taxon>
        <taxon>Embryophyta</taxon>
        <taxon>Tracheophyta</taxon>
        <taxon>Spermatophyta</taxon>
        <taxon>Magnoliopsida</taxon>
        <taxon>eudicotyledons</taxon>
        <taxon>Gunneridae</taxon>
        <taxon>Pentapetalae</taxon>
        <taxon>rosids</taxon>
        <taxon>malvids</taxon>
        <taxon>Malvales</taxon>
        <taxon>Malvaceae</taxon>
        <taxon>Malvoideae</taxon>
        <taxon>Gossypium</taxon>
    </lineage>
</organism>
<keyword evidence="4" id="KW-1185">Reference proteome</keyword>
<name>A0ABR0Q0V5_GOSAR</name>
<sequence length="132" mass="14229">MINILALSLVLGSLAAAGIWSPTPQRERVRLKEGHTVIVPDHDEDDKRKTDVSISSPPPPQRQPKLAEYFGKEALKEAASVLPNRGQGISPEGKAVSGRQSPGELICDALGKCTRTIGTVLGKAKVMYKNKF</sequence>
<accession>A0ABR0Q0V5</accession>
<evidence type="ECO:0000313" key="3">
    <source>
        <dbReference type="EMBL" id="KAK5832684.1"/>
    </source>
</evidence>
<dbReference type="Proteomes" id="UP001358586">
    <property type="component" value="Chromosome 5"/>
</dbReference>
<reference evidence="3 4" key="1">
    <citation type="submission" date="2023-03" db="EMBL/GenBank/DDBJ databases">
        <title>WGS of Gossypium arboreum.</title>
        <authorList>
            <person name="Yu D."/>
        </authorList>
    </citation>
    <scope>NUCLEOTIDE SEQUENCE [LARGE SCALE GENOMIC DNA]</scope>
    <source>
        <tissue evidence="3">Leaf</tissue>
    </source>
</reference>